<dbReference type="Proteomes" id="UP000789901">
    <property type="component" value="Unassembled WGS sequence"/>
</dbReference>
<protein>
    <submittedName>
        <fullName evidence="1">41887_t:CDS:1</fullName>
    </submittedName>
</protein>
<evidence type="ECO:0000313" key="2">
    <source>
        <dbReference type="Proteomes" id="UP000789901"/>
    </source>
</evidence>
<gene>
    <name evidence="1" type="ORF">GMARGA_LOCUS45683</name>
</gene>
<accession>A0ABN7XNF2</accession>
<organism evidence="1 2">
    <name type="scientific">Gigaspora margarita</name>
    <dbReference type="NCBI Taxonomy" id="4874"/>
    <lineage>
        <taxon>Eukaryota</taxon>
        <taxon>Fungi</taxon>
        <taxon>Fungi incertae sedis</taxon>
        <taxon>Mucoromycota</taxon>
        <taxon>Glomeromycotina</taxon>
        <taxon>Glomeromycetes</taxon>
        <taxon>Diversisporales</taxon>
        <taxon>Gigasporaceae</taxon>
        <taxon>Gigaspora</taxon>
    </lineage>
</organism>
<sequence length="45" mass="5191">EIQKIVIDKYIKRSPEAQMIIIGDYNSVVNAKLDRNSSKRKGSQR</sequence>
<name>A0ABN7XNF2_GIGMA</name>
<evidence type="ECO:0000313" key="1">
    <source>
        <dbReference type="EMBL" id="CAG8856862.1"/>
    </source>
</evidence>
<proteinExistence type="predicted"/>
<dbReference type="EMBL" id="CAJVQB010164713">
    <property type="protein sequence ID" value="CAG8856862.1"/>
    <property type="molecule type" value="Genomic_DNA"/>
</dbReference>
<reference evidence="1 2" key="1">
    <citation type="submission" date="2021-06" db="EMBL/GenBank/DDBJ databases">
        <authorList>
            <person name="Kallberg Y."/>
            <person name="Tangrot J."/>
            <person name="Rosling A."/>
        </authorList>
    </citation>
    <scope>NUCLEOTIDE SEQUENCE [LARGE SCALE GENOMIC DNA]</scope>
    <source>
        <strain evidence="1 2">120-4 pot B 10/14</strain>
    </source>
</reference>
<feature type="non-terminal residue" evidence="1">
    <location>
        <position position="1"/>
    </location>
</feature>
<comment type="caution">
    <text evidence="1">The sequence shown here is derived from an EMBL/GenBank/DDBJ whole genome shotgun (WGS) entry which is preliminary data.</text>
</comment>
<keyword evidence="2" id="KW-1185">Reference proteome</keyword>